<dbReference type="RefSeq" id="WP_212142479.1">
    <property type="nucleotide sequence ID" value="NZ_JAGSSW010000011.1"/>
</dbReference>
<dbReference type="Proteomes" id="UP000682951">
    <property type="component" value="Unassembled WGS sequence"/>
</dbReference>
<proteinExistence type="predicted"/>
<protein>
    <recommendedName>
        <fullName evidence="3">Lipoprotein</fullName>
    </recommendedName>
</protein>
<gene>
    <name evidence="1" type="ORF">KDD93_08955</name>
</gene>
<reference evidence="1 2" key="1">
    <citation type="submission" date="2021-04" db="EMBL/GenBank/DDBJ databases">
        <title>Molecular and phenotypic characterization and identification of bacterial isolates recovered from the Anatolian ground squirrels (Spermophilus xanthoprymnus) and which have the potential to form a new species in the Campylobacter genus.</title>
        <authorList>
            <person name="Aydin F."/>
            <person name="Abay S."/>
            <person name="Kayman T."/>
            <person name="Karakaya E."/>
            <person name="Mustak H.K."/>
            <person name="Mustak I.B."/>
            <person name="Bilgin N."/>
            <person name="Duzler A."/>
            <person name="Sahin O."/>
            <person name="Guran O."/>
            <person name="Saticioglu I.B."/>
        </authorList>
    </citation>
    <scope>NUCLEOTIDE SEQUENCE [LARGE SCALE GENOMIC DNA]</scope>
    <source>
        <strain evidence="2">faydin-G24</strain>
    </source>
</reference>
<evidence type="ECO:0000313" key="2">
    <source>
        <dbReference type="Proteomes" id="UP000682951"/>
    </source>
</evidence>
<evidence type="ECO:0008006" key="3">
    <source>
        <dbReference type="Google" id="ProtNLM"/>
    </source>
</evidence>
<dbReference type="PROSITE" id="PS51257">
    <property type="entry name" value="PROKAR_LIPOPROTEIN"/>
    <property type="match status" value="1"/>
</dbReference>
<keyword evidence="2" id="KW-1185">Reference proteome</keyword>
<evidence type="ECO:0000313" key="1">
    <source>
        <dbReference type="EMBL" id="MBR8464687.1"/>
    </source>
</evidence>
<dbReference type="EMBL" id="JAGSSW010000011">
    <property type="protein sequence ID" value="MBR8464687.1"/>
    <property type="molecule type" value="Genomic_DNA"/>
</dbReference>
<comment type="caution">
    <text evidence="1">The sequence shown here is derived from an EMBL/GenBank/DDBJ whole genome shotgun (WGS) entry which is preliminary data.</text>
</comment>
<accession>A0ABS5HKJ5</accession>
<sequence>MRVKDIVLSASMLIVLGGCYIGPATYEVFARARNIAVGNSFIPLMNPKLREIYDENRYIYIYLDIVQRVVLLAT</sequence>
<organism evidence="1 2">
    <name type="scientific">Campylobacter anatolicus</name>
    <dbReference type="NCBI Taxonomy" id="2829105"/>
    <lineage>
        <taxon>Bacteria</taxon>
        <taxon>Pseudomonadati</taxon>
        <taxon>Campylobacterota</taxon>
        <taxon>Epsilonproteobacteria</taxon>
        <taxon>Campylobacterales</taxon>
        <taxon>Campylobacteraceae</taxon>
        <taxon>Campylobacter</taxon>
    </lineage>
</organism>
<name>A0ABS5HKJ5_9BACT</name>